<dbReference type="Pfam" id="PF25396">
    <property type="entry name" value="ZNFX1"/>
    <property type="match status" value="1"/>
</dbReference>
<dbReference type="InterPro" id="IPR057373">
    <property type="entry name" value="ZNFX1"/>
</dbReference>
<dbReference type="GO" id="GO:0031380">
    <property type="term" value="C:nuclear RNA-directed RNA polymerase complex"/>
    <property type="evidence" value="ECO:0007669"/>
    <property type="project" value="TreeGrafter"/>
</dbReference>
<dbReference type="InterPro" id="IPR045055">
    <property type="entry name" value="DNA2/NAM7-like"/>
</dbReference>
<dbReference type="GeneID" id="29004456"/>
<dbReference type="InterPro" id="IPR041679">
    <property type="entry name" value="DNA2/NAM7-like_C"/>
</dbReference>
<evidence type="ECO:0000313" key="5">
    <source>
        <dbReference type="EMBL" id="OAD81579.1"/>
    </source>
</evidence>
<dbReference type="GO" id="GO:0004386">
    <property type="term" value="F:helicase activity"/>
    <property type="evidence" value="ECO:0007669"/>
    <property type="project" value="InterPro"/>
</dbReference>
<dbReference type="GO" id="GO:0031048">
    <property type="term" value="P:regulatory ncRNA-mediated heterochromatin formation"/>
    <property type="evidence" value="ECO:0007669"/>
    <property type="project" value="TreeGrafter"/>
</dbReference>
<dbReference type="InterPro" id="IPR027417">
    <property type="entry name" value="P-loop_NTPase"/>
</dbReference>
<name>A0A167RGN6_PHYB8</name>
<reference evidence="6" key="1">
    <citation type="submission" date="2015-06" db="EMBL/GenBank/DDBJ databases">
        <title>Expansion of signal transduction pathways in fungi by whole-genome duplication.</title>
        <authorList>
            <consortium name="DOE Joint Genome Institute"/>
            <person name="Corrochano L.M."/>
            <person name="Kuo A."/>
            <person name="Marcet-Houben M."/>
            <person name="Polaino S."/>
            <person name="Salamov A."/>
            <person name="Villalobos J.M."/>
            <person name="Alvarez M.I."/>
            <person name="Avalos J."/>
            <person name="Benito E.P."/>
            <person name="Benoit I."/>
            <person name="Burger G."/>
            <person name="Camino L.P."/>
            <person name="Canovas D."/>
            <person name="Cerda-Olmedo E."/>
            <person name="Cheng J.-F."/>
            <person name="Dominguez A."/>
            <person name="Elias M."/>
            <person name="Eslava A.P."/>
            <person name="Glaser F."/>
            <person name="Grimwood J."/>
            <person name="Gutierrez G."/>
            <person name="Heitman J."/>
            <person name="Henrissat B."/>
            <person name="Iturriaga E.A."/>
            <person name="Lang B.F."/>
            <person name="Lavin J.L."/>
            <person name="Lee S."/>
            <person name="Li W."/>
            <person name="Lindquist E."/>
            <person name="Lopez-Garcia S."/>
            <person name="Luque E.M."/>
            <person name="Marcos A.T."/>
            <person name="Martin J."/>
            <person name="McCluskey K."/>
            <person name="Medina H.R."/>
            <person name="Miralles-Duran A."/>
            <person name="Miyazaki A."/>
            <person name="Munoz-Torres E."/>
            <person name="Oguiza J.A."/>
            <person name="Ohm R."/>
            <person name="Olmedo M."/>
            <person name="Orejas M."/>
            <person name="Ortiz-Castellanos L."/>
            <person name="Pisabarro A.G."/>
            <person name="Rodriguez-Romero J."/>
            <person name="Ruiz-Herrera J."/>
            <person name="Ruiz-Vazquez R."/>
            <person name="Sanz C."/>
            <person name="Schackwitz W."/>
            <person name="Schmutz J."/>
            <person name="Shahriari M."/>
            <person name="Shelest E."/>
            <person name="Silva-Franco F."/>
            <person name="Soanes D."/>
            <person name="Syed K."/>
            <person name="Tagua V.G."/>
            <person name="Talbot N.J."/>
            <person name="Thon M."/>
            <person name="De vries R.P."/>
            <person name="Wiebenga A."/>
            <person name="Yadav J.S."/>
            <person name="Braun E.L."/>
            <person name="Baker S."/>
            <person name="Garre V."/>
            <person name="Horwitz B."/>
            <person name="Torres-Martinez S."/>
            <person name="Idnurm A."/>
            <person name="Herrera-Estrella A."/>
            <person name="Gabaldon T."/>
            <person name="Grigoriev I.V."/>
        </authorList>
    </citation>
    <scope>NUCLEOTIDE SEQUENCE [LARGE SCALE GENOMIC DNA]</scope>
    <source>
        <strain evidence="6">NRRL 1555(-)</strain>
    </source>
</reference>
<feature type="domain" description="DNA2/NAM7 helicase helicase" evidence="2">
    <location>
        <begin position="436"/>
        <end position="555"/>
    </location>
</feature>
<dbReference type="FunFam" id="3.40.50.300:FF:001366">
    <property type="entry name" value="ATP binding protein, putative"/>
    <property type="match status" value="1"/>
</dbReference>
<gene>
    <name evidence="5" type="ORF">PHYBLDRAFT_80075</name>
</gene>
<feature type="region of interest" description="Disordered" evidence="1">
    <location>
        <begin position="1"/>
        <end position="26"/>
    </location>
</feature>
<dbReference type="STRING" id="763407.A0A167RGN6"/>
<dbReference type="RefSeq" id="XP_018299619.1">
    <property type="nucleotide sequence ID" value="XM_018443551.1"/>
</dbReference>
<dbReference type="PANTHER" id="PTHR10887:SF341">
    <property type="entry name" value="NFX1-TYPE ZINC FINGER-CONTAINING PROTEIN 1"/>
    <property type="match status" value="1"/>
</dbReference>
<feature type="compositionally biased region" description="Basic residues" evidence="1">
    <location>
        <begin position="1"/>
        <end position="11"/>
    </location>
</feature>
<dbReference type="InterPro" id="IPR041677">
    <property type="entry name" value="DNA2/NAM7_AAA_11"/>
</dbReference>
<dbReference type="InParanoid" id="A0A167RGN6"/>
<dbReference type="Pfam" id="PF13086">
    <property type="entry name" value="AAA_11"/>
    <property type="match status" value="2"/>
</dbReference>
<accession>A0A167RGN6</accession>
<feature type="region of interest" description="Disordered" evidence="1">
    <location>
        <begin position="152"/>
        <end position="173"/>
    </location>
</feature>
<proteinExistence type="predicted"/>
<sequence length="1290" mass="147304">MSSRKSSRQRPPRGWDHSPRPQIDGPITVNANINFDTNEYQVSPAQPQVEYGYNQNQDCSMRWAAEAQASWNTPFSTNTNFNTSSQPSSSQSSSAFNNSSGFQAWVEPTRSPERFSHPDQVVFKLNTEIPDRPIFVEKVDFASYRSKPIVPDPAEIMQGPPQVPVSNDRGRRDERIPHIPVNHVRGPYESTDEYLYTHFELMRQDCLIPLQKAVQSYRLTADKPKDKLGLAMSDDQVETVALSRDYRLYEHVRLNAIVFGSRQTLYRISFRLPYYCRVKWPQSKRLMEGSMVLLSKDNFVSDIKIATVVNRGDEPMRGSSRFEYMINVKLECDNERDPLGFGDPSSADQDTYVMIEAPTGYFEAYRHILSVLKNTQADELPLASYLVDISQDIRLPYYASRKQFYDIDPRKPTNSRDQQKNLVKADVEWPEKNTGMDRTQMDALQTMITNNIAIIQGPPGTGKTFVGTYGMKVLLKNFDQGLGPIVCICQTNHALDQFLEHVLDFDPRVIRIGARSRSERLKDHILFEVRKEREAVRGLGRVYRKRDEISKKIREIIVTMYEEPCVTLDYLRKIKALRPRQLESLKRVGERGARNDALSTAAVAAASAGGGGADEDSDDDWVIGSDITISKTRGAPTPAPSAWGGNRNQNQNQNPNPNHREEEKVPPVNPVEVWLKDAIEFVNESGAPFNLDDDEKADFLEQQKGLLFDEDEDEDELIEEEELQEITQNFKEDLQDLKADKSPYINIGVAYRNQSESFSRRQTNRDETRKVINYKKTAARGFDSSRFNFFDDSAAPLSYDEDDKEQDDEQHNVLERWMKDDDVSMWPLAVRLKAHKKWAQQLQQEQGQTIRSLIVRYEECSKEIRKMQVKNDALICREARVVGLTSTAAAKYHDLLEEMKPKVMVVEEAAEMLEAHIVTALTQSLQHLILIGDHEQLRPSTAVHTLAKQHFLDVSLFERLVKNDMPYSRLSFQRRMRPEIRTLIDPIYFDPPLQDHPDVVKLPMVRGMDKSLFFLSHTEPESHMEETASKSNEHEAEMAAKLSTYLLMQGYSPADITIITMYSGQRTTIKKALKKERKPEVDTSLVQVSSVDGYQGEENKIIILSLVRSNNAGMIGFLSIANRVCVSLSRAKHGMYILGNAKLLCEKSDLWNEIVYNLEEKKAGNIGVRLALKCLRHNELTEVQWPVDFSDVEEGGCTRPCGTVLDCGHQCPLKCHVYEHDLVRCQLPCRKVFQPCGHACTRRCFEVCGSCLTPRVLRLPCGHELKEECGKIKKLLEDPTSWRCKSCPKK</sequence>
<evidence type="ECO:0000313" key="6">
    <source>
        <dbReference type="Proteomes" id="UP000077315"/>
    </source>
</evidence>
<dbReference type="Proteomes" id="UP000077315">
    <property type="component" value="Unassembled WGS sequence"/>
</dbReference>
<dbReference type="FunCoup" id="A0A167RGN6">
    <property type="interactions" value="5"/>
</dbReference>
<evidence type="ECO:0000256" key="1">
    <source>
        <dbReference type="SAM" id="MobiDB-lite"/>
    </source>
</evidence>
<keyword evidence="6" id="KW-1185">Reference proteome</keyword>
<feature type="domain" description="ZNFX1" evidence="4">
    <location>
        <begin position="244"/>
        <end position="357"/>
    </location>
</feature>
<dbReference type="InterPro" id="IPR047187">
    <property type="entry name" value="SF1_C_Upf1"/>
</dbReference>
<evidence type="ECO:0008006" key="7">
    <source>
        <dbReference type="Google" id="ProtNLM"/>
    </source>
</evidence>
<protein>
    <recommendedName>
        <fullName evidence="7">RNA helicase</fullName>
    </recommendedName>
</protein>
<evidence type="ECO:0000259" key="2">
    <source>
        <dbReference type="Pfam" id="PF13086"/>
    </source>
</evidence>
<feature type="compositionally biased region" description="Low complexity" evidence="1">
    <location>
        <begin position="646"/>
        <end position="657"/>
    </location>
</feature>
<dbReference type="OrthoDB" id="409395at2759"/>
<feature type="domain" description="DNA2/NAM7 helicase helicase" evidence="2">
    <location>
        <begin position="776"/>
        <end position="940"/>
    </location>
</feature>
<dbReference type="PANTHER" id="PTHR10887">
    <property type="entry name" value="DNA2/NAM7 HELICASE FAMILY"/>
    <property type="match status" value="1"/>
</dbReference>
<dbReference type="Gene3D" id="3.40.50.300">
    <property type="entry name" value="P-loop containing nucleotide triphosphate hydrolases"/>
    <property type="match status" value="3"/>
</dbReference>
<organism evidence="5 6">
    <name type="scientific">Phycomyces blakesleeanus (strain ATCC 8743b / DSM 1359 / FGSC 10004 / NBRC 33097 / NRRL 1555)</name>
    <dbReference type="NCBI Taxonomy" id="763407"/>
    <lineage>
        <taxon>Eukaryota</taxon>
        <taxon>Fungi</taxon>
        <taxon>Fungi incertae sedis</taxon>
        <taxon>Mucoromycota</taxon>
        <taxon>Mucoromycotina</taxon>
        <taxon>Mucoromycetes</taxon>
        <taxon>Mucorales</taxon>
        <taxon>Phycomycetaceae</taxon>
        <taxon>Phycomyces</taxon>
    </lineage>
</organism>
<dbReference type="Pfam" id="PF13087">
    <property type="entry name" value="AAA_12"/>
    <property type="match status" value="1"/>
</dbReference>
<feature type="region of interest" description="Disordered" evidence="1">
    <location>
        <begin position="78"/>
        <end position="99"/>
    </location>
</feature>
<feature type="domain" description="DNA2/NAM7 helicase-like C-terminal" evidence="3">
    <location>
        <begin position="952"/>
        <end position="1142"/>
    </location>
</feature>
<evidence type="ECO:0000259" key="4">
    <source>
        <dbReference type="Pfam" id="PF25396"/>
    </source>
</evidence>
<feature type="region of interest" description="Disordered" evidence="1">
    <location>
        <begin position="628"/>
        <end position="666"/>
    </location>
</feature>
<dbReference type="SUPFAM" id="SSF52540">
    <property type="entry name" value="P-loop containing nucleoside triphosphate hydrolases"/>
    <property type="match status" value="1"/>
</dbReference>
<dbReference type="CDD" id="cd18808">
    <property type="entry name" value="SF1_C_Upf1"/>
    <property type="match status" value="1"/>
</dbReference>
<dbReference type="CDD" id="cd06008">
    <property type="entry name" value="NF-X1-zinc-finger"/>
    <property type="match status" value="1"/>
</dbReference>
<evidence type="ECO:0000259" key="3">
    <source>
        <dbReference type="Pfam" id="PF13087"/>
    </source>
</evidence>
<dbReference type="EMBL" id="KV440971">
    <property type="protein sequence ID" value="OAD81579.1"/>
    <property type="molecule type" value="Genomic_DNA"/>
</dbReference>
<dbReference type="VEuPathDB" id="FungiDB:PHYBLDRAFT_80075"/>